<feature type="compositionally biased region" description="Acidic residues" evidence="11">
    <location>
        <begin position="4581"/>
        <end position="4596"/>
    </location>
</feature>
<evidence type="ECO:0000256" key="10">
    <source>
        <dbReference type="PIRNR" id="PIRNR010340"/>
    </source>
</evidence>
<evidence type="ECO:0000313" key="13">
    <source>
        <dbReference type="EMBL" id="OAF57057.1"/>
    </source>
</evidence>
<dbReference type="InterPro" id="IPR003593">
    <property type="entry name" value="AAA+_ATPase"/>
</dbReference>
<sequence>MDEINMFKGHEAILQDEIVLGELPSEILSIIRNGSSPRYLDAIAAAGAIPRLTSRIFARFENIFADTCSRWVEGKQGKEQDPAIIEAFARILPFAPCLHVYLANYTTSQRNTTSGRELRYLSDESSSNISELSDTGLQSLLLSGFRLLRFDRALYINLISASKIQNLLRHDNQVVRYLAARILALLLSASDVKLEELLAAHVGKNSPVMGDYDGDNIDYGFLSLYEARKIKDVVAMRLAMQASESGPQQLQPQGLSPLVVRCGQVLLPRPDGTPSRGSSLITTITTANNKEDFAQALLSSSPLLIHGLSGAGKTSLVNDFARELGKESTMVTLHLNEQTDAKMLIGMYATDTTPGSFTWRAGVLTTAIREGRWVFIEDLDRAPNEVISVILPLIERGELLIPSRGETIRAAPGFRLIASIRTSLNMNGQENPPAMHMLGARLWNRVPVKMPSRQEFQEIINGTHPVLHKFLPGIISVYERLYSLAQNPSFALKSKTSLGRPISPRDLLKWCRRLEATLLAAGSKTGEEPITEGTKDEMFMEAADCFASSLQTEEARKTVITAIAEEMHIPPQRAAHYLDNHVPRLNDTETHLQVGRVTIPKRRTLHRVSKLSKKTRPFANTTHAKRLLEQVGVALKMAEPVLLVGETGIGKTTVIQQLADSLGYKLTAVNLSQQSEVGDLLGGFKPVNVRSLAIPLKEEFDDLFAATGISASRNQKYLESIGKCVAKGHWTKVSKLWREAPKMFDRIVSDLEKLDAAKARDAPEAPVKRRKTESKLQSLLSLKPRWDLFSKSLEQFDVQLSGGSKGFAFTFVEGNIVKAARNGEWVLLDEINLASPDTLESIADLLLGGSGTKPSILLSETGEIERVQAHPNFRIFGAMNPATDVGKRDLPMGLRSRFTEIYVDSPDKNLDDLLAVIKVYLKSSSTNDERAAHDVARLYMNTKRMADDKQLVDGASQVPHFSLRTLTRVLSYVTEIAPSYGLRRALYEGFAMGFLTLLNRESEKMLVPLINHHLLDSHGNPQALLAQTPRHPEDGRQYVRFMNNKRDRQYWMLQGRETPQEQPHYIITPFVERNMLNLVRATSTRRFPVLVQGPTSAGKTSMIEYLAKFSGNKFIRINNHEHTDLQEYLGTYVSGTDGQLKFQEGLLVQALREGHWIVLDELNLAPTDVLEALNRLLDDNRELLIPETQEIVRPHENFMLFATQNPPGLYGGRKTLSRAFRNRFLELHFDDIPEDELEYILENRSKNTAPSDCKRIVTVYKELSRLRQSSRLFEQKDSFATLRDLFRWALRDADNREQLAANGYMLLGERVRKTEERQAVKEIIEKVMKVKIDPSVLYSAEASPEIQLHNETSNAQGVVWTGAMRRLYVLVSHAMRNNEPVLLVGETGCGKTTVCQMLAEAFGKELHIVNAHQNTETGDLIGAQRPVRNRAAVLKQLEDDLKAALNCLNIQTDAPLEDVEQLTAAYNSLSEEQRVSVPEDLRQRIYNGQSKAKALFEWSDGSLVQAMRDGEFFLLDEISLADDSVLERLNSVLEPQRTILLAEKGITDSFVEATEGFQFFATMNPGGDYGKRELSPALRNRFTEIWVPSLSEMEDVLQIVDSKLNAPTKKFAKSMVDFAEWFGKKYRSSSTQSISVRDLLAWISFVNGSKPQDPYFAILHGAAMVYIDTLGANPAALLAINPESIIEERATCLQQLSSFLNHNVSAIYYTNVEVNNKEDGFVAFGDFQIPKAAISQADTGFAFDAPTTKLNAMRVVRALQVQKPILIEGSPGVGKTTLIAALAKAIGKPLTRINLSEQTDLMDLFGSDVPVEGAEAGNFAWRDAAFLQAMQRGDWVLLDEMNLASQSVLEGLNACLDHRGEVYISELDQTFKRHPNFSVFAAQNPHHQGGGRKGLPSSFVNRFTVVYADVFRNDDLTLICQHNFPDMDKAIMANIIGFVSALEQEVVYKRRFGSEGGPWEFNLRDTLRWLQLLASNDSLTGAATPADFLNLIFRQRFRTAKDRDHVNRIFTQVFGYEIPFRHLFPNLASDAYQVGLAYLPRNQLIQRFPFPHEDVRKHYAEIESIMTCLSQNMPCILVGPSGSGKSSLVQHVAAAAGAELVVFPLNSDIDTMDLVGGFEQLDPQRSSAAFLQSLSVFLEGKVLSSIPRAAPDEAIEILSMCKNPDQVSSNYFAKILQVLVSLYEKTSLPELEGFLTTCQHFVDHPNKIESARFEWVDGVLVKALEEGKWLVLDNANLCSSSVLDRLNSLLEPSGFLSINEHCGPDGEPKLVRPHPNFRLFMTMDARFGELSRAMRNRSIEIFLDAPVISSDSVTESTIPPVLEPSQQRFRNLIKALEAEGPSAQLGSLTKVALDHVSTVDTDLLPRFAQAIQNGLVSPPFINEETGKIIARYLEALQPGKSQGLAHAVNRMYDGLAGALGLPGSFKESQTIHTLTNSPLVPLLQQYPATTNQSYWLGTVLELQVEALDGQEAQEEQLRTLSTLKPSQMNRLQRSMVRDRVPSVAKDSTVSIAEFLHESLQTFHEFLQNAPSSDSAVHSRILREIMQFWWQTYRLAQTGKFEEATFQAHLAIGTDLLSRLAKVHPGGIVEWFQKRLKHNFDSGFSLTTGLSMETLWLQFRPLPVSSTEKLQMLLEMEALAAKFDALRWKISISVSELAGIMSALVKAHHTLLTADVDGRSLIKTLSTELERLEAIAGKETASVTPFLASQFEALRQYKALQAMHTKTFSQGGNLDATDPETMVLANHSTASLMHLASASPSSNPLFSTDYLWGSGDGLQPINDSFSASLIHKLHNSSDVTLNSLRLLETELPIMGRQLIQASASLSRNHFLDMDMFLVELMVDIVGAHNAELAVNFRVAAGELDSLPIPSSYSMATLAVLHPASFKSVYEADTCPPQLQHAIKEHFMPALVSIAAVKKHAGNQAQHSALGWVQFAVGVLALYVPDRSYDPEKRQRLERERHIEMSQALQTRLGALQKFEVILTSQHSNLRSQLLEAEINELGEPTETPQEVFRPTVSELDQLQGEFNNLLNSVLAARPHALLFSQLNSSSDDSIQSLKLLQSNVVQIVRRFSDRFRAYGDMTVPLVSMLRCLQIGLFMAGMSAEEPSNNARNIVALSKMTPFLGGEAEFDDSNSLEQPLEVLGQIATIASIDGIDSFGDEQRQILYNIFHGCFEQWSKRLELDREEAEVKGGLYRFKGSFEDENEEDQEQFNELFPAFDEEESKPIGGTIHHAARDTAIILAKLHAEIYLNKSVPADKITSLIRTMASRIGTIWNTDTSLYGSGQATSRGLTESLLPGALLLLDDKIQALSADTTTSDTYNFYLDPNLPEARKLVGLIHQVQLRFRELQEVDEIGHMQPLDDVLVSCRELLEFYHTEPIAKIITKVEKVHTYMHEWQFGGWASRVNSATALYDRLTQTIVNWRRLELTTWSKLFDMEDKKCDDDAKSWWFIAYQVVIAAPLELSSSEEELRTYAQKLLKDLETYFATAIQGQYAQRLQMIKQLRQHLKMLAIDYPLMTIIENAVSSFLGLYSRYEGQVGENLRKGRVSLEKAMKDVLLLASWKDTNIVALRDSAKRSHHKLFKLVRKYRALLSQPMEIVLKQGLPEEQDGTVGNVVVANHKALVTVDKSALALCEAEVPHWAKKSPRYINISKTVGMMDDASQIPEDNLNVSEYIDSFLGNIVTTAAQLQKATPSVLTEDNKVTVKHLKTRKRKLFAETLKELREMGIRHNLGTAALAQQDSLSVVLANADNLPQSDAFDFSGINYYYSQTLDLVPRARLATRGHNEDLSLAEAARSSGLLEGLLQVVIQQRNALAQAVSDSTALSESIKQATGLWSGGKYDIASVVSSTTYAPSLKWLPSILRVALGLLKTHNRLGSETNSDVDEVLVLWIEKFDIFRQTYNRLPILPSGLQSSSHIELEIEVHDAIKGLRVNIEFLKTSHPHLDYILQQILPWTATEPLIVEEIGNSADIPALDKNISKICDSILVAIEKLSKSISTMPTSTEDPLWLTDNDISLRNNFTFLHSTEINQQINEAFTVLKSLDLSDPRVGRVAGAMFAVTLPTVEQYFNILQQSIARYAQLNRATCKMTYILAKTFIQIATQGFCTPAEKSDSQEGKTDKLEGGTGLGEGEGADDISKDIQEDEDLTELAEEPNKGDREDDIEDEKDAVDMADADMEGEMGEAEEKGEDEEGSGDEDDKDDIEEETGDVDDLDPNAVDEKMWDGDGEKADKDQEGDDSKGEQNKDEQVAATENDKPAPEQKEVEGEEEEEEVGAEQSEEVTQQDDVGKHDPHADDGDALDLPEDMDLDGEDDEGKEMNNEDDGMEDLSDIEGEDQEGDEVDESDDKNMDGEDTEGQEDQDMGEDLDVIDLDEKDEEGDGEDTNEAGEKAEGEDAEEEPEKQENLLRDHDDDAKADDENVIPSEAQGVGKDQEDNNNADDNKESSSKAQREDGGGGGDASEQKDAAAEEGENGRQAQGEAPTSNDETQDAADAQPFKKLGDALDNWHRQQTNIRDAPQSQEKGQDQPMDNENETSEFQHLQDEEAEEDTTQALGTAMEDQAHAVDESMAIDTETKEMPEAFQPDEVEQDDVDHDDAMGLEDTEAQPESTDAYEGRAGAAIHQAKEDRDPEQYVPQQPTDIEDDVEEVDRELDATHIDDSGAVELSRDSASARQLWTDYEASTRDLSLSLTEQLRLILAPTLATKMRGDFRTGKRLNIKRIIPYIASSFKRDKIWMRRSVPSKRSYQIMLAVDDSKSMGESGSGALAFETLAMVSKSLSMLEVGEICVLGFGDSVKVAHDFDTPFSADAGPRVFQHFGFEQARTDVTRLVRESIELFRAARAKASNAPADLWQLELVISDGVCDSSEHEPIRRLLREAIEERIMIVFIIVDDVRNKKKGESVMDLKEAKFVKDEYTGTSNVKIERYLDTFPFQYYLVVGDVKELPGVLATLLRQWFAEVADSSG</sequence>
<dbReference type="VEuPathDB" id="FungiDB:GMDG_00622"/>
<dbReference type="InterPro" id="IPR041190">
    <property type="entry name" value="Midasin_AAA_lid_5"/>
</dbReference>
<dbReference type="FunFam" id="3.40.50.300:FF:001368">
    <property type="entry name" value="Midasin"/>
    <property type="match status" value="1"/>
</dbReference>
<dbReference type="PANTHER" id="PTHR48103:SF2">
    <property type="entry name" value="MIDASIN"/>
    <property type="match status" value="1"/>
</dbReference>
<evidence type="ECO:0000256" key="3">
    <source>
        <dbReference type="ARBA" id="ARBA00007188"/>
    </source>
</evidence>
<dbReference type="FunFam" id="3.40.50.300:FF:000712">
    <property type="entry name" value="Midasin"/>
    <property type="match status" value="1"/>
</dbReference>
<dbReference type="InterPro" id="IPR048617">
    <property type="entry name" value="MDN1_AAA_lid_4"/>
</dbReference>
<feature type="compositionally biased region" description="Basic and acidic residues" evidence="11">
    <location>
        <begin position="4400"/>
        <end position="4411"/>
    </location>
</feature>
<dbReference type="CDD" id="cd00009">
    <property type="entry name" value="AAA"/>
    <property type="match status" value="2"/>
</dbReference>
<dbReference type="EMBL" id="KV441401">
    <property type="protein sequence ID" value="OAF57057.1"/>
    <property type="molecule type" value="Genomic_DNA"/>
</dbReference>
<dbReference type="OrthoDB" id="5186at2759"/>
<dbReference type="GO" id="GO:0030687">
    <property type="term" value="C:preribosome, large subunit precursor"/>
    <property type="evidence" value="ECO:0007669"/>
    <property type="project" value="TreeGrafter"/>
</dbReference>
<gene>
    <name evidence="13" type="ORF">VC83_06000</name>
</gene>
<dbReference type="PROSITE" id="PS50234">
    <property type="entry name" value="VWFA"/>
    <property type="match status" value="1"/>
</dbReference>
<dbReference type="InterPro" id="IPR040848">
    <property type="entry name" value="AAA_lid_7"/>
</dbReference>
<accession>A0A177A4L9</accession>
<evidence type="ECO:0000256" key="5">
    <source>
        <dbReference type="ARBA" id="ARBA00022553"/>
    </source>
</evidence>
<feature type="compositionally biased region" description="Basic and acidic residues" evidence="11">
    <location>
        <begin position="4438"/>
        <end position="4452"/>
    </location>
</feature>
<comment type="similarity">
    <text evidence="3 10">Belongs to the midasin family.</text>
</comment>
<feature type="compositionally biased region" description="Basic and acidic residues" evidence="11">
    <location>
        <begin position="4497"/>
        <end position="4506"/>
    </location>
</feature>
<dbReference type="GO" id="GO:0016887">
    <property type="term" value="F:ATP hydrolysis activity"/>
    <property type="evidence" value="ECO:0007669"/>
    <property type="project" value="InterPro"/>
</dbReference>
<dbReference type="FunFam" id="3.40.50.300:FF:000142">
    <property type="entry name" value="Midasin"/>
    <property type="match status" value="1"/>
</dbReference>
<dbReference type="InterPro" id="IPR012099">
    <property type="entry name" value="Midasin"/>
</dbReference>
<dbReference type="Pfam" id="PF21108">
    <property type="entry name" value="MDN1_4th"/>
    <property type="match status" value="1"/>
</dbReference>
<keyword evidence="9 10" id="KW-0539">Nucleus</keyword>
<dbReference type="InterPro" id="IPR036465">
    <property type="entry name" value="vWFA_dom_sf"/>
</dbReference>
<dbReference type="GO" id="GO:0000027">
    <property type="term" value="P:ribosomal large subunit assembly"/>
    <property type="evidence" value="ECO:0007669"/>
    <property type="project" value="InterPro"/>
</dbReference>
<comment type="function">
    <text evidence="10">Nuclear chaperone required for maturation and nuclear export of pre-60S ribosome subunits.</text>
</comment>
<evidence type="ECO:0000256" key="1">
    <source>
        <dbReference type="ARBA" id="ARBA00004604"/>
    </source>
</evidence>
<dbReference type="GO" id="GO:0005654">
    <property type="term" value="C:nucleoplasm"/>
    <property type="evidence" value="ECO:0007669"/>
    <property type="project" value="UniProtKB-SubCell"/>
</dbReference>
<dbReference type="GO" id="GO:0005730">
    <property type="term" value="C:nucleolus"/>
    <property type="evidence" value="ECO:0007669"/>
    <property type="project" value="UniProtKB-SubCell"/>
</dbReference>
<evidence type="ECO:0000256" key="2">
    <source>
        <dbReference type="ARBA" id="ARBA00004642"/>
    </source>
</evidence>
<dbReference type="PANTHER" id="PTHR48103">
    <property type="entry name" value="MIDASIN-RELATED"/>
    <property type="match status" value="1"/>
</dbReference>
<reference evidence="13" key="1">
    <citation type="submission" date="2016-03" db="EMBL/GenBank/DDBJ databases">
        <title>Updated assembly of Pseudogymnoascus destructans, the fungus causing white-nose syndrome of bats.</title>
        <authorList>
            <person name="Palmer J.M."/>
            <person name="Drees K.P."/>
            <person name="Foster J.T."/>
            <person name="Lindner D.L."/>
        </authorList>
    </citation>
    <scope>NUCLEOTIDE SEQUENCE [LARGE SCALE GENOMIC DNA]</scope>
    <source>
        <strain evidence="13">20631-21</strain>
    </source>
</reference>
<dbReference type="SUPFAM" id="SSF53300">
    <property type="entry name" value="vWA-like"/>
    <property type="match status" value="1"/>
</dbReference>
<dbReference type="PIRSF" id="PIRSF010340">
    <property type="entry name" value="Midasin"/>
    <property type="match status" value="1"/>
</dbReference>
<keyword evidence="8 10" id="KW-0143">Chaperone</keyword>
<dbReference type="eggNOG" id="KOG1808">
    <property type="taxonomic scope" value="Eukaryota"/>
</dbReference>
<dbReference type="SUPFAM" id="SSF52540">
    <property type="entry name" value="P-loop containing nucleoside triphosphate hydrolases"/>
    <property type="match status" value="6"/>
</dbReference>
<evidence type="ECO:0000259" key="12">
    <source>
        <dbReference type="PROSITE" id="PS50234"/>
    </source>
</evidence>
<evidence type="ECO:0000256" key="6">
    <source>
        <dbReference type="ARBA" id="ARBA00022741"/>
    </source>
</evidence>
<evidence type="ECO:0000256" key="7">
    <source>
        <dbReference type="ARBA" id="ARBA00022840"/>
    </source>
</evidence>
<dbReference type="GO" id="GO:0000055">
    <property type="term" value="P:ribosomal large subunit export from nucleus"/>
    <property type="evidence" value="ECO:0007669"/>
    <property type="project" value="TreeGrafter"/>
</dbReference>
<dbReference type="FunFam" id="3.40.50.300:FF:000582">
    <property type="entry name" value="Midasin"/>
    <property type="match status" value="1"/>
</dbReference>
<keyword evidence="5" id="KW-0597">Phosphoprotein</keyword>
<feature type="domain" description="VWFA" evidence="12">
    <location>
        <begin position="4745"/>
        <end position="4949"/>
    </location>
</feature>
<feature type="compositionally biased region" description="Acidic residues" evidence="11">
    <location>
        <begin position="4296"/>
        <end position="4384"/>
    </location>
</feature>
<feature type="compositionally biased region" description="Acidic residues" evidence="11">
    <location>
        <begin position="4141"/>
        <end position="4151"/>
    </location>
</feature>
<dbReference type="GO" id="GO:0005524">
    <property type="term" value="F:ATP binding"/>
    <property type="evidence" value="ECO:0007669"/>
    <property type="project" value="UniProtKB-KW"/>
</dbReference>
<feature type="compositionally biased region" description="Acidic residues" evidence="11">
    <location>
        <begin position="4159"/>
        <end position="4213"/>
    </location>
</feature>
<feature type="compositionally biased region" description="Basic and acidic residues" evidence="11">
    <location>
        <begin position="4285"/>
        <end position="4295"/>
    </location>
</feature>
<dbReference type="InterPro" id="IPR002035">
    <property type="entry name" value="VWF_A"/>
</dbReference>
<feature type="compositionally biased region" description="Acidic residues" evidence="11">
    <location>
        <begin position="4264"/>
        <end position="4282"/>
    </location>
</feature>
<keyword evidence="6 10" id="KW-0547">Nucleotide-binding</keyword>
<dbReference type="GeneID" id="36289062"/>
<organism evidence="13">
    <name type="scientific">Pseudogymnoascus destructans</name>
    <dbReference type="NCBI Taxonomy" id="655981"/>
    <lineage>
        <taxon>Eukaryota</taxon>
        <taxon>Fungi</taxon>
        <taxon>Dikarya</taxon>
        <taxon>Ascomycota</taxon>
        <taxon>Pezizomycotina</taxon>
        <taxon>Leotiomycetes</taxon>
        <taxon>Thelebolales</taxon>
        <taxon>Thelebolaceae</taxon>
        <taxon>Pseudogymnoascus</taxon>
    </lineage>
</organism>
<evidence type="ECO:0000256" key="8">
    <source>
        <dbReference type="ARBA" id="ARBA00023186"/>
    </source>
</evidence>
<dbReference type="RefSeq" id="XP_024322348.1">
    <property type="nucleotide sequence ID" value="XM_024469607.1"/>
</dbReference>
<feature type="compositionally biased region" description="Basic and acidic residues" evidence="11">
    <location>
        <begin position="4109"/>
        <end position="4122"/>
    </location>
</feature>
<dbReference type="SMART" id="SM00382">
    <property type="entry name" value="AAA"/>
    <property type="match status" value="6"/>
</dbReference>
<name>A0A177A4L9_9PEZI</name>
<keyword evidence="7 10" id="KW-0067">ATP-binding</keyword>
<evidence type="ECO:0000256" key="9">
    <source>
        <dbReference type="ARBA" id="ARBA00023242"/>
    </source>
</evidence>
<protein>
    <recommendedName>
        <fullName evidence="4 10">Midasin</fullName>
    </recommendedName>
</protein>
<feature type="compositionally biased region" description="Polar residues" evidence="11">
    <location>
        <begin position="4507"/>
        <end position="4520"/>
    </location>
</feature>
<dbReference type="Gene3D" id="3.40.50.300">
    <property type="entry name" value="P-loop containing nucleotide triphosphate hydrolases"/>
    <property type="match status" value="6"/>
</dbReference>
<dbReference type="Pfam" id="PF17865">
    <property type="entry name" value="AAA_lid_5"/>
    <property type="match status" value="1"/>
</dbReference>
<dbReference type="InterPro" id="IPR011704">
    <property type="entry name" value="ATPase_dyneun-rel_AAA"/>
</dbReference>
<proteinExistence type="inferred from homology"/>
<feature type="compositionally biased region" description="Basic and acidic residues" evidence="11">
    <location>
        <begin position="4217"/>
        <end position="4263"/>
    </location>
</feature>
<evidence type="ECO:0000256" key="11">
    <source>
        <dbReference type="SAM" id="MobiDB-lite"/>
    </source>
</evidence>
<feature type="region of interest" description="Disordered" evidence="11">
    <location>
        <begin position="4107"/>
        <end position="4596"/>
    </location>
</feature>
<dbReference type="InterPro" id="IPR027417">
    <property type="entry name" value="P-loop_NTPase"/>
</dbReference>
<dbReference type="Pfam" id="PF07728">
    <property type="entry name" value="AAA_5"/>
    <property type="match status" value="9"/>
</dbReference>
<evidence type="ECO:0000256" key="4">
    <source>
        <dbReference type="ARBA" id="ARBA00017143"/>
    </source>
</evidence>
<comment type="subcellular location">
    <subcellularLocation>
        <location evidence="1">Nucleus</location>
        <location evidence="1">Nucleolus</location>
    </subcellularLocation>
    <subcellularLocation>
        <location evidence="2">Nucleus</location>
        <location evidence="2">Nucleoplasm</location>
    </subcellularLocation>
</comment>
<dbReference type="Pfam" id="PF17867">
    <property type="entry name" value="AAA_lid_7"/>
    <property type="match status" value="3"/>
</dbReference>
<dbReference type="Proteomes" id="UP000077154">
    <property type="component" value="Unassembled WGS sequence"/>
</dbReference>